<dbReference type="Pfam" id="PF00126">
    <property type="entry name" value="HTH_1"/>
    <property type="match status" value="1"/>
</dbReference>
<dbReference type="InterPro" id="IPR005119">
    <property type="entry name" value="LysR_subst-bd"/>
</dbReference>
<dbReference type="PRINTS" id="PR00039">
    <property type="entry name" value="HTHLYSR"/>
</dbReference>
<dbReference type="OrthoDB" id="9786526at2"/>
<evidence type="ECO:0000256" key="1">
    <source>
        <dbReference type="ARBA" id="ARBA00009437"/>
    </source>
</evidence>
<keyword evidence="2" id="KW-0805">Transcription regulation</keyword>
<evidence type="ECO:0000256" key="4">
    <source>
        <dbReference type="ARBA" id="ARBA00023163"/>
    </source>
</evidence>
<reference evidence="6 7" key="1">
    <citation type="submission" date="2019-03" db="EMBL/GenBank/DDBJ databases">
        <title>Genomic Encyclopedia of Type Strains, Phase III (KMG-III): the genomes of soil and plant-associated and newly described type strains.</title>
        <authorList>
            <person name="Whitman W."/>
        </authorList>
    </citation>
    <scope>NUCLEOTIDE SEQUENCE [LARGE SCALE GENOMIC DNA]</scope>
    <source>
        <strain evidence="6 7">CECT 8976</strain>
    </source>
</reference>
<dbReference type="InterPro" id="IPR000847">
    <property type="entry name" value="LysR_HTH_N"/>
</dbReference>
<dbReference type="Gene3D" id="1.10.10.10">
    <property type="entry name" value="Winged helix-like DNA-binding domain superfamily/Winged helix DNA-binding domain"/>
    <property type="match status" value="1"/>
</dbReference>
<dbReference type="GO" id="GO:0003677">
    <property type="term" value="F:DNA binding"/>
    <property type="evidence" value="ECO:0007669"/>
    <property type="project" value="UniProtKB-KW"/>
</dbReference>
<dbReference type="GO" id="GO:0003700">
    <property type="term" value="F:DNA-binding transcription factor activity"/>
    <property type="evidence" value="ECO:0007669"/>
    <property type="project" value="InterPro"/>
</dbReference>
<keyword evidence="3 6" id="KW-0238">DNA-binding</keyword>
<dbReference type="Pfam" id="PF03466">
    <property type="entry name" value="LysR_substrate"/>
    <property type="match status" value="1"/>
</dbReference>
<comment type="caution">
    <text evidence="6">The sequence shown here is derived from an EMBL/GenBank/DDBJ whole genome shotgun (WGS) entry which is preliminary data.</text>
</comment>
<dbReference type="SUPFAM" id="SSF46785">
    <property type="entry name" value="Winged helix' DNA-binding domain"/>
    <property type="match status" value="1"/>
</dbReference>
<dbReference type="Gene3D" id="3.40.190.10">
    <property type="entry name" value="Periplasmic binding protein-like II"/>
    <property type="match status" value="2"/>
</dbReference>
<dbReference type="PANTHER" id="PTHR30419:SF24">
    <property type="entry name" value="HTH-TYPE TRANSCRIPTIONAL REGULATOR CZCR"/>
    <property type="match status" value="1"/>
</dbReference>
<evidence type="ECO:0000256" key="3">
    <source>
        <dbReference type="ARBA" id="ARBA00023125"/>
    </source>
</evidence>
<comment type="similarity">
    <text evidence="1">Belongs to the LysR transcriptional regulatory family.</text>
</comment>
<dbReference type="AlphaFoldDB" id="A0A4R7BDA1"/>
<feature type="domain" description="HTH lysR-type" evidence="5">
    <location>
        <begin position="2"/>
        <end position="59"/>
    </location>
</feature>
<evidence type="ECO:0000313" key="6">
    <source>
        <dbReference type="EMBL" id="TDR82703.1"/>
    </source>
</evidence>
<keyword evidence="4" id="KW-0804">Transcription</keyword>
<evidence type="ECO:0000256" key="2">
    <source>
        <dbReference type="ARBA" id="ARBA00023015"/>
    </source>
</evidence>
<dbReference type="EMBL" id="SNZP01000001">
    <property type="protein sequence ID" value="TDR82703.1"/>
    <property type="molecule type" value="Genomic_DNA"/>
</dbReference>
<protein>
    <submittedName>
        <fullName evidence="6">DNA-binding transcriptional LysR family regulator</fullName>
    </submittedName>
</protein>
<proteinExistence type="inferred from homology"/>
<organism evidence="6 7">
    <name type="scientific">Paludibacterium purpuratum</name>
    <dbReference type="NCBI Taxonomy" id="1144873"/>
    <lineage>
        <taxon>Bacteria</taxon>
        <taxon>Pseudomonadati</taxon>
        <taxon>Pseudomonadota</taxon>
        <taxon>Betaproteobacteria</taxon>
        <taxon>Neisseriales</taxon>
        <taxon>Chromobacteriaceae</taxon>
        <taxon>Paludibacterium</taxon>
    </lineage>
</organism>
<dbReference type="PANTHER" id="PTHR30419">
    <property type="entry name" value="HTH-TYPE TRANSCRIPTIONAL REGULATOR YBHD"/>
    <property type="match status" value="1"/>
</dbReference>
<dbReference type="GO" id="GO:0005829">
    <property type="term" value="C:cytosol"/>
    <property type="evidence" value="ECO:0007669"/>
    <property type="project" value="TreeGrafter"/>
</dbReference>
<dbReference type="Proteomes" id="UP000295611">
    <property type="component" value="Unassembled WGS sequence"/>
</dbReference>
<dbReference type="InterPro" id="IPR050950">
    <property type="entry name" value="HTH-type_LysR_regulators"/>
</dbReference>
<evidence type="ECO:0000259" key="5">
    <source>
        <dbReference type="PROSITE" id="PS50931"/>
    </source>
</evidence>
<dbReference type="InterPro" id="IPR036388">
    <property type="entry name" value="WH-like_DNA-bd_sf"/>
</dbReference>
<keyword evidence="7" id="KW-1185">Reference proteome</keyword>
<evidence type="ECO:0000313" key="7">
    <source>
        <dbReference type="Proteomes" id="UP000295611"/>
    </source>
</evidence>
<accession>A0A4R7BDA1</accession>
<dbReference type="CDD" id="cd05466">
    <property type="entry name" value="PBP2_LTTR_substrate"/>
    <property type="match status" value="1"/>
</dbReference>
<dbReference type="InterPro" id="IPR036390">
    <property type="entry name" value="WH_DNA-bd_sf"/>
</dbReference>
<name>A0A4R7BDA1_9NEIS</name>
<dbReference type="SUPFAM" id="SSF53850">
    <property type="entry name" value="Periplasmic binding protein-like II"/>
    <property type="match status" value="1"/>
</dbReference>
<dbReference type="PROSITE" id="PS50931">
    <property type="entry name" value="HTH_LYSR"/>
    <property type="match status" value="1"/>
</dbReference>
<sequence>MMNLTHWQLLVAVADLANITRAAERVGMTQSGASQAIAQMEAHLGMPLFRRERRHVAVTELGEHIIAQARDMLGAWEAIRAFADENQGLGHGRIRLASFPSAFSHVLPDLLGPFRRRHPGIELVMLEGSDVEVESWLEDGTAEVGVMLNPPPERSPIMLGRSEWVVLVPNAHPLARRSRQQGVSWAELADEPFIAATGGCRNNALSLSAQAGVFLNQIRVTVHDWASAAVLVKEGLGVAVLPESTVPVDLAGVRMLALQPGIFRSYGLVQAPAAVGAKPVQALFSMLRGTFNAATSTAPRA</sequence>
<dbReference type="RefSeq" id="WP_133678033.1">
    <property type="nucleotide sequence ID" value="NZ_SNZP01000001.1"/>
</dbReference>
<dbReference type="FunFam" id="1.10.10.10:FF:000001">
    <property type="entry name" value="LysR family transcriptional regulator"/>
    <property type="match status" value="1"/>
</dbReference>
<gene>
    <name evidence="6" type="ORF">DFP86_10192</name>
</gene>